<proteinExistence type="predicted"/>
<dbReference type="GeneID" id="95457291"/>
<dbReference type="RefSeq" id="WP_204116694.1">
    <property type="nucleotide sequence ID" value="NZ_BMSJ01000011.1"/>
</dbReference>
<dbReference type="EMBL" id="BMSJ01000011">
    <property type="protein sequence ID" value="GGR42537.1"/>
    <property type="molecule type" value="Genomic_DNA"/>
</dbReference>
<dbReference type="InterPro" id="IPR036291">
    <property type="entry name" value="NAD(P)-bd_dom_sf"/>
</dbReference>
<evidence type="ECO:0000313" key="3">
    <source>
        <dbReference type="Proteomes" id="UP000642014"/>
    </source>
</evidence>
<dbReference type="Pfam" id="PF01408">
    <property type="entry name" value="GFO_IDH_MocA"/>
    <property type="match status" value="1"/>
</dbReference>
<gene>
    <name evidence="2" type="ORF">GCM10010497_52210</name>
</gene>
<sequence>MKQPPIRQPLIVGLGRSGAGLHLRALRTALDRSPDAWRGPVVAVDPRPGERAPVPDGVTVTPSLEEARELLPPDRAVVHVCTPPAGRSAVLAELCGAGYRDLIVEKPLAADAGELTAVTELRARHALRLAVVAHWPASALAGRLRDLIESGGLGRLLRVDVTQHKPRFARSLGADDGHPTAFDVELPHSLGLVLSLAGPAEPTGARLTDLRIGGTVRPGLGSALLELRHASGVRTRLFSDLTSPVRERRALLAFERGTAVAHFAASDADDHVQLVVDGRREVFRDDALAAFLLGAYTRFAGAPADDPSWEEDFALHADAVRLLDAAKRRCAEETVEGRYEEAPRVAVH</sequence>
<reference evidence="2 3" key="1">
    <citation type="journal article" date="2014" name="Int. J. Syst. Evol. Microbiol.">
        <title>Complete genome sequence of Corynebacterium casei LMG S-19264T (=DSM 44701T), isolated from a smear-ripened cheese.</title>
        <authorList>
            <consortium name="US DOE Joint Genome Institute (JGI-PGF)"/>
            <person name="Walter F."/>
            <person name="Albersmeier A."/>
            <person name="Kalinowski J."/>
            <person name="Ruckert C."/>
        </authorList>
    </citation>
    <scope>NUCLEOTIDE SEQUENCE [LARGE SCALE GENOMIC DNA]</scope>
    <source>
        <strain evidence="2 3">JCM 4205</strain>
    </source>
</reference>
<dbReference type="GO" id="GO:0000166">
    <property type="term" value="F:nucleotide binding"/>
    <property type="evidence" value="ECO:0007669"/>
    <property type="project" value="InterPro"/>
</dbReference>
<dbReference type="Gene3D" id="3.30.360.10">
    <property type="entry name" value="Dihydrodipicolinate Reductase, domain 2"/>
    <property type="match status" value="1"/>
</dbReference>
<evidence type="ECO:0000259" key="1">
    <source>
        <dbReference type="Pfam" id="PF01408"/>
    </source>
</evidence>
<evidence type="ECO:0000313" key="2">
    <source>
        <dbReference type="EMBL" id="GGR42537.1"/>
    </source>
</evidence>
<comment type="caution">
    <text evidence="2">The sequence shown here is derived from an EMBL/GenBank/DDBJ whole genome shotgun (WGS) entry which is preliminary data.</text>
</comment>
<feature type="domain" description="Gfo/Idh/MocA-like oxidoreductase N-terminal" evidence="1">
    <location>
        <begin position="10"/>
        <end position="131"/>
    </location>
</feature>
<dbReference type="Proteomes" id="UP000642014">
    <property type="component" value="Unassembled WGS sequence"/>
</dbReference>
<name>A0AAV4KPQ3_9ACTN</name>
<organism evidence="2 3">
    <name type="scientific">Streptomyces cinereoruber</name>
    <dbReference type="NCBI Taxonomy" id="67260"/>
    <lineage>
        <taxon>Bacteria</taxon>
        <taxon>Bacillati</taxon>
        <taxon>Actinomycetota</taxon>
        <taxon>Actinomycetes</taxon>
        <taxon>Kitasatosporales</taxon>
        <taxon>Streptomycetaceae</taxon>
        <taxon>Streptomyces</taxon>
    </lineage>
</organism>
<dbReference type="InterPro" id="IPR000683">
    <property type="entry name" value="Gfo/Idh/MocA-like_OxRdtase_N"/>
</dbReference>
<dbReference type="Gene3D" id="3.40.50.720">
    <property type="entry name" value="NAD(P)-binding Rossmann-like Domain"/>
    <property type="match status" value="1"/>
</dbReference>
<accession>A0AAV4KPQ3</accession>
<protein>
    <recommendedName>
        <fullName evidence="1">Gfo/Idh/MocA-like oxidoreductase N-terminal domain-containing protein</fullName>
    </recommendedName>
</protein>
<dbReference type="SUPFAM" id="SSF51735">
    <property type="entry name" value="NAD(P)-binding Rossmann-fold domains"/>
    <property type="match status" value="1"/>
</dbReference>
<dbReference type="AlphaFoldDB" id="A0AAV4KPQ3"/>